<dbReference type="InterPro" id="IPR036291">
    <property type="entry name" value="NAD(P)-bd_dom_sf"/>
</dbReference>
<dbReference type="Gene3D" id="3.30.360.10">
    <property type="entry name" value="Dihydrodipicolinate Reductase, domain 2"/>
    <property type="match status" value="1"/>
</dbReference>
<evidence type="ECO:0000313" key="4">
    <source>
        <dbReference type="EMBL" id="VFJ95853.1"/>
    </source>
</evidence>
<dbReference type="EMBL" id="CAADFJ010000080">
    <property type="protein sequence ID" value="VFK02054.1"/>
    <property type="molecule type" value="Genomic_DNA"/>
</dbReference>
<sequence>MNTLIIGAGTVGSVVAHKCAQNNDILGNIHLASRTPSACEAIIESIRRKGSLKDGRGAFHSGRIDATHTADVIELIEKTRSDMVICVAAPYCNMPVLDACIETGATYIDTAVHQAEDFPIEPFPWYGNYEWKRRERCKEQGITAILGVGFDPGVVNAYCAYAQKHYFNRLISVDIMDINAGNHGKFFATNFDPETNLQEVVEPVGYWENREWKKTTHHSVSRTFDFPHLGEHKLYLMGHDEVHSLPLLMDIDTVRFWMGFSDHYINCLTVLENIGLLSFEPVTTKEGVEVIPIKVLKACLPAQTDLAHGYSGETCIGNLIRGIGEGEEKEIFIYNLCHHEVCYKEVEAHAIGYTAGVPPVAAAILVVQGHWDCKEMKNVEELDPDPFIDLLDLMGLKTEVIRYSGCTREENSPTP</sequence>
<dbReference type="EMBL" id="CAADFG010000084">
    <property type="protein sequence ID" value="VFJ95209.1"/>
    <property type="molecule type" value="Genomic_DNA"/>
</dbReference>
<protein>
    <submittedName>
        <fullName evidence="5">Saccharopine dehydrogenase, NADP-dependent</fullName>
    </submittedName>
</protein>
<evidence type="ECO:0000259" key="1">
    <source>
        <dbReference type="Pfam" id="PF03435"/>
    </source>
</evidence>
<evidence type="ECO:0000259" key="2">
    <source>
        <dbReference type="Pfam" id="PF16653"/>
    </source>
</evidence>
<gene>
    <name evidence="3" type="ORF">BECKH772A_GA0070896_100843</name>
    <name evidence="4" type="ORF">BECKH772B_GA0070898_100834</name>
    <name evidence="5" type="ORF">BECKH772C_GA0070978_100809</name>
</gene>
<proteinExistence type="predicted"/>
<evidence type="ECO:0000313" key="3">
    <source>
        <dbReference type="EMBL" id="VFJ95209.1"/>
    </source>
</evidence>
<dbReference type="SUPFAM" id="SSF51735">
    <property type="entry name" value="NAD(P)-binding Rossmann-fold domains"/>
    <property type="match status" value="1"/>
</dbReference>
<feature type="domain" description="Saccharopine dehydrogenase-like C-terminal" evidence="2">
    <location>
        <begin position="149"/>
        <end position="394"/>
    </location>
</feature>
<dbReference type="Pfam" id="PF03435">
    <property type="entry name" value="Sacchrp_dh_NADP"/>
    <property type="match status" value="1"/>
</dbReference>
<evidence type="ECO:0000313" key="5">
    <source>
        <dbReference type="EMBL" id="VFK02054.1"/>
    </source>
</evidence>
<dbReference type="PANTHER" id="PTHR43796:SF2">
    <property type="entry name" value="CARBOXYNORSPERMIDINE SYNTHASE"/>
    <property type="match status" value="1"/>
</dbReference>
<accession>A0A450VB99</accession>
<name>A0A450VB99_9GAMM</name>
<dbReference type="AlphaFoldDB" id="A0A450VB99"/>
<reference evidence="5" key="1">
    <citation type="submission" date="2019-02" db="EMBL/GenBank/DDBJ databases">
        <authorList>
            <person name="Gruber-Vodicka R. H."/>
            <person name="Seah K. B. B."/>
        </authorList>
    </citation>
    <scope>NUCLEOTIDE SEQUENCE</scope>
    <source>
        <strain evidence="5">BECK_SA2B12</strain>
        <strain evidence="3">BECK_SA2B15</strain>
        <strain evidence="4">BECK_SA2B20</strain>
    </source>
</reference>
<dbReference type="PANTHER" id="PTHR43796">
    <property type="entry name" value="CARBOXYNORSPERMIDINE SYNTHASE"/>
    <property type="match status" value="1"/>
</dbReference>
<feature type="domain" description="Saccharopine dehydrogenase NADP binding" evidence="1">
    <location>
        <begin position="4"/>
        <end position="145"/>
    </location>
</feature>
<dbReference type="Gene3D" id="3.40.50.720">
    <property type="entry name" value="NAD(P)-binding Rossmann-like Domain"/>
    <property type="match status" value="1"/>
</dbReference>
<dbReference type="InterPro" id="IPR005097">
    <property type="entry name" value="Sacchrp_dh_NADP-bd"/>
</dbReference>
<dbReference type="InterPro" id="IPR032095">
    <property type="entry name" value="Sacchrp_dh-like_C"/>
</dbReference>
<organism evidence="5">
    <name type="scientific">Candidatus Kentrum eta</name>
    <dbReference type="NCBI Taxonomy" id="2126337"/>
    <lineage>
        <taxon>Bacteria</taxon>
        <taxon>Pseudomonadati</taxon>
        <taxon>Pseudomonadota</taxon>
        <taxon>Gammaproteobacteria</taxon>
        <taxon>Candidatus Kentrum</taxon>
    </lineage>
</organism>
<dbReference type="Pfam" id="PF16653">
    <property type="entry name" value="Sacchrp_dh_C"/>
    <property type="match status" value="1"/>
</dbReference>
<dbReference type="EMBL" id="CAADFI010000083">
    <property type="protein sequence ID" value="VFJ95853.1"/>
    <property type="molecule type" value="Genomic_DNA"/>
</dbReference>